<name>A0AAC8UXT3_9LACO</name>
<dbReference type="Proteomes" id="UP000036000">
    <property type="component" value="Chromosome"/>
</dbReference>
<evidence type="ECO:0000313" key="1">
    <source>
        <dbReference type="EMBL" id="AKP65662.1"/>
    </source>
</evidence>
<dbReference type="RefSeq" id="WP_048735943.1">
    <property type="nucleotide sequence ID" value="NZ_CP012033.1"/>
</dbReference>
<sequence length="83" mass="9380">MKTLRRAMALIAVSFTLGGMVEPLTAPTTTAEAKATKVWIAPNHGKKYHYDKHCRGLNHAGKLKHVTLKWAKHTHYKLCGWEK</sequence>
<evidence type="ECO:0000313" key="2">
    <source>
        <dbReference type="Proteomes" id="UP000036000"/>
    </source>
</evidence>
<accession>A0AAC8UXT3</accession>
<protein>
    <submittedName>
        <fullName evidence="1">Uncharacterized protein</fullName>
    </submittedName>
</protein>
<dbReference type="KEGG" id="lko:ABN16_12055"/>
<organism evidence="1 2">
    <name type="scientific">Levilactobacillus koreensis</name>
    <dbReference type="NCBI Taxonomy" id="637971"/>
    <lineage>
        <taxon>Bacteria</taxon>
        <taxon>Bacillati</taxon>
        <taxon>Bacillota</taxon>
        <taxon>Bacilli</taxon>
        <taxon>Lactobacillales</taxon>
        <taxon>Lactobacillaceae</taxon>
        <taxon>Levilactobacillus</taxon>
    </lineage>
</organism>
<proteinExistence type="predicted"/>
<dbReference type="EMBL" id="CP012033">
    <property type="protein sequence ID" value="AKP65662.1"/>
    <property type="molecule type" value="Genomic_DNA"/>
</dbReference>
<reference evidence="1 2" key="1">
    <citation type="submission" date="2015-07" db="EMBL/GenBank/DDBJ databases">
        <title>Lactobacillus korensis/26-25/ whole genome sequencing.</title>
        <authorList>
            <person name="Kim M.K."/>
            <person name="Im W.-T."/>
            <person name="Srinivasan S."/>
            <person name="Lee J.-J."/>
        </authorList>
    </citation>
    <scope>NUCLEOTIDE SEQUENCE [LARGE SCALE GENOMIC DNA]</scope>
    <source>
        <strain evidence="1 2">26-25</strain>
    </source>
</reference>
<keyword evidence="2" id="KW-1185">Reference proteome</keyword>
<dbReference type="AlphaFoldDB" id="A0AAC8UXT3"/>
<gene>
    <name evidence="1" type="ORF">ABN16_12055</name>
</gene>